<sequence>FVHRLFQLSHVIHQVKSSAFACIVLHAQRLGWPRNVSKAEECKYKARYALSSYGYVLY</sequence>
<reference evidence="1" key="1">
    <citation type="journal article" date="2004" name="Nature">
        <title>Genome duplication in the teleost fish Tetraodon nigroviridis reveals the early vertebrate proto-karyotype.</title>
        <authorList>
            <person name="Jaillon O."/>
            <person name="Aury J.-M."/>
            <person name="Brunet F."/>
            <person name="Petit J.-L."/>
            <person name="Stange-Thomann N."/>
            <person name="Mauceli E."/>
            <person name="Bouneau L."/>
            <person name="Fischer C."/>
            <person name="Ozouf-Costaz C."/>
            <person name="Bernot A."/>
            <person name="Nicaud S."/>
            <person name="Jaffe D."/>
            <person name="Fisher S."/>
            <person name="Lutfalla G."/>
            <person name="Dossat C."/>
            <person name="Segurens B."/>
            <person name="Dasilva C."/>
            <person name="Salanoubat M."/>
            <person name="Levy M."/>
            <person name="Boudet N."/>
            <person name="Castellano S."/>
            <person name="Anthouard V."/>
            <person name="Jubin C."/>
            <person name="Castelli V."/>
            <person name="Katinka M."/>
            <person name="Vacherie B."/>
            <person name="Biemont C."/>
            <person name="Skalli Z."/>
            <person name="Cattolico L."/>
            <person name="Poulain J."/>
            <person name="De Berardinis V."/>
            <person name="Cruaud C."/>
            <person name="Duprat S."/>
            <person name="Brottier P."/>
            <person name="Coutanceau J.-P."/>
            <person name="Gouzy J."/>
            <person name="Parra G."/>
            <person name="Lardier G."/>
            <person name="Chapple C."/>
            <person name="McKernan K.J."/>
            <person name="McEwan P."/>
            <person name="Bosak S."/>
            <person name="Kellis M."/>
            <person name="Volff J.-N."/>
            <person name="Guigo R."/>
            <person name="Zody M.C."/>
            <person name="Mesirov J."/>
            <person name="Lindblad-Toh K."/>
            <person name="Birren B."/>
            <person name="Nusbaum C."/>
            <person name="Kahn D."/>
            <person name="Robinson-Rechavi M."/>
            <person name="Laudet V."/>
            <person name="Schachter V."/>
            <person name="Quetier F."/>
            <person name="Saurin W."/>
            <person name="Scarpelli C."/>
            <person name="Wincker P."/>
            <person name="Lander E.S."/>
            <person name="Weissenbach J."/>
            <person name="Roest Crollius H."/>
        </authorList>
    </citation>
    <scope>NUCLEOTIDE SEQUENCE [LARGE SCALE GENOMIC DNA]</scope>
</reference>
<dbReference type="EMBL" id="CAAE01006512">
    <property type="protein sequence ID" value="CAF89182.1"/>
    <property type="molecule type" value="Genomic_DNA"/>
</dbReference>
<reference evidence="1" key="2">
    <citation type="submission" date="2004-02" db="EMBL/GenBank/DDBJ databases">
        <authorList>
            <consortium name="Genoscope"/>
            <consortium name="Whitehead Institute Centre for Genome Research"/>
        </authorList>
    </citation>
    <scope>NUCLEOTIDE SEQUENCE</scope>
</reference>
<accession>Q4TD50</accession>
<evidence type="ECO:0000313" key="1">
    <source>
        <dbReference type="EMBL" id="CAF89182.1"/>
    </source>
</evidence>
<gene>
    <name evidence="1" type="ORF">GSTENG00002988001</name>
</gene>
<feature type="non-terminal residue" evidence="1">
    <location>
        <position position="1"/>
    </location>
</feature>
<protein>
    <submittedName>
        <fullName evidence="1">(spotted green pufferfish) hypothetical protein</fullName>
    </submittedName>
</protein>
<dbReference type="AlphaFoldDB" id="Q4TD50"/>
<dbReference type="KEGG" id="tng:GSTEN00002988G001"/>
<proteinExistence type="predicted"/>
<organism evidence="1">
    <name type="scientific">Tetraodon nigroviridis</name>
    <name type="common">Spotted green pufferfish</name>
    <name type="synonym">Chelonodon nigroviridis</name>
    <dbReference type="NCBI Taxonomy" id="99883"/>
    <lineage>
        <taxon>Eukaryota</taxon>
        <taxon>Metazoa</taxon>
        <taxon>Chordata</taxon>
        <taxon>Craniata</taxon>
        <taxon>Vertebrata</taxon>
        <taxon>Euteleostomi</taxon>
        <taxon>Actinopterygii</taxon>
        <taxon>Neopterygii</taxon>
        <taxon>Teleostei</taxon>
        <taxon>Neoteleostei</taxon>
        <taxon>Acanthomorphata</taxon>
        <taxon>Eupercaria</taxon>
        <taxon>Tetraodontiformes</taxon>
        <taxon>Tetradontoidea</taxon>
        <taxon>Tetraodontidae</taxon>
        <taxon>Tetraodon</taxon>
    </lineage>
</organism>
<comment type="caution">
    <text evidence="1">The sequence shown here is derived from an EMBL/GenBank/DDBJ whole genome shotgun (WGS) entry which is preliminary data.</text>
</comment>
<name>Q4TD50_TETNG</name>